<organism evidence="1 2">
    <name type="scientific">Candidatus Xenohaliotis californiensis</name>
    <dbReference type="NCBI Taxonomy" id="84677"/>
    <lineage>
        <taxon>Bacteria</taxon>
        <taxon>Pseudomonadati</taxon>
        <taxon>Pseudomonadota</taxon>
        <taxon>Alphaproteobacteria</taxon>
        <taxon>Rickettsiales</taxon>
        <taxon>Anaplasmataceae</taxon>
        <taxon>Candidatus Xenohaliotis</taxon>
    </lineage>
</organism>
<proteinExistence type="predicted"/>
<evidence type="ECO:0000313" key="2">
    <source>
        <dbReference type="Proteomes" id="UP001314181"/>
    </source>
</evidence>
<accession>A0ABP0EXW2</accession>
<dbReference type="RefSeq" id="WP_338364879.1">
    <property type="nucleotide sequence ID" value="NZ_CAWVOK010000034.1"/>
</dbReference>
<dbReference type="Proteomes" id="UP001314181">
    <property type="component" value="Unassembled WGS sequence"/>
</dbReference>
<reference evidence="1 2" key="1">
    <citation type="submission" date="2024-01" db="EMBL/GenBank/DDBJ databases">
        <authorList>
            <person name="Kunselman E."/>
        </authorList>
    </citation>
    <scope>NUCLEOTIDE SEQUENCE [LARGE SCALE GENOMIC DNA]</scope>
    <source>
        <strain evidence="1">2 abalone samples</strain>
    </source>
</reference>
<comment type="caution">
    <text evidence="1">The sequence shown here is derived from an EMBL/GenBank/DDBJ whole genome shotgun (WGS) entry which is preliminary data.</text>
</comment>
<protein>
    <submittedName>
        <fullName evidence="1">Uncharacterized protein</fullName>
    </submittedName>
</protein>
<sequence>MLYRMCLMLFLMMPISIFANNELYINGKWYIIGLPKRQETIIANHNKEICIQASTCESYVYYLELMNRLNDNKQS</sequence>
<evidence type="ECO:0000313" key="1">
    <source>
        <dbReference type="EMBL" id="CAK8163555.1"/>
    </source>
</evidence>
<dbReference type="EMBL" id="CAWVOK010000034">
    <property type="protein sequence ID" value="CAK8163555.1"/>
    <property type="molecule type" value="Genomic_DNA"/>
</dbReference>
<name>A0ABP0EXW2_9RICK</name>
<gene>
    <name evidence="1" type="ORF">CAXC1_80013</name>
</gene>
<keyword evidence="2" id="KW-1185">Reference proteome</keyword>